<accession>A0A836KFY0</accession>
<dbReference type="OrthoDB" id="264358at2759"/>
<evidence type="ECO:0000313" key="1">
    <source>
        <dbReference type="EMBL" id="KAG5464108.1"/>
    </source>
</evidence>
<dbReference type="AlphaFoldDB" id="A0A836KFY0"/>
<dbReference type="Proteomes" id="UP000673552">
    <property type="component" value="Chromosome 36"/>
</dbReference>
<evidence type="ECO:0000313" key="2">
    <source>
        <dbReference type="Proteomes" id="UP000673552"/>
    </source>
</evidence>
<keyword evidence="2" id="KW-1185">Reference proteome</keyword>
<dbReference type="KEGG" id="lmat:92510452"/>
<dbReference type="GO" id="GO:0008131">
    <property type="term" value="F:primary methylamine oxidase activity"/>
    <property type="evidence" value="ECO:0007669"/>
    <property type="project" value="InterPro"/>
</dbReference>
<protein>
    <submittedName>
        <fullName evidence="1">Uncharacterized protein</fullName>
    </submittedName>
</protein>
<dbReference type="InterPro" id="IPR016182">
    <property type="entry name" value="Cu_amine_oxidase_N-reg"/>
</dbReference>
<name>A0A836KFY0_9TRYP</name>
<dbReference type="SUPFAM" id="SSF54416">
    <property type="entry name" value="Amine oxidase N-terminal region"/>
    <property type="match status" value="1"/>
</dbReference>
<sequence>MRNAIVARAWRGCAAPRAGCEVRFSAPLSAGLQQCRCAHTGRRANVPPPLAVAAVRRRLGSANVHLPTGNPRIVRAPAVSGISASWTNLLAHSPTSPGSSSRVALREAAALCLELETPKCYAVYRPSNSGGGGDRRTLPAPALAAPQHFLLLLARLRETLGMSAEAARIAEVLVDLLSKPPHPHQPGPWDLTQREVRAIKAAAIQHAMDSVQEGSDALAWLTRLLRLRSAREGEGEEPGEVTDSEALLLAALRERYGLQSGLPAPRVHCGDADGEWLLTRSPVVLAAIAAAMLRSSTDGMKVQAMELLEAAALMRLACISLVSDTAVRDSSYLSDAQHGATALFDEAVAVHCAEAAAVRGDAETVTRLIFLLYRARGALGFATLAEHRQQQRSGRGSERAGRKTSVGLLPRTSSWFSSRWRCRGSDTTVEQTPVFVEDVADMRFELAVVRLLKSAMHALLYSPQRISDPIFCTVKEALSLWDGLRSAITWPGIAAIGAKLLRYLADQHARLATSADGGEGGGGTSDDAHVRRAALRVYSDLCRAAPARQRTTVMGDELNHFTALMLRILSAELAVMESARMLVPVAATTTAAEQILRLFANLSGPRAQDPALPYALAASLVIFATTATQRGYGAPRSLLAPLAAYLETQPLPYSCVAATSAEVPAHVVLSGSLVLLHLFLWSSVPEGKWGHGDEALWPFSQQMQHVREAGEDSDAVAAAPATAAAHRITAWLKVAGSQQRSLLWLLLLSAKRSDTPWCSAVVNTLSSPASSTVVSSVVSSVYAQLPQAELNSVLALLYACGNNDNPALASETLDGVVSASLQLPIRTLTLEILDAQLQRFSAERQPTSVLVMGAASIQALAERCATTSKDSADDESTVEGFLLALHPLLVGPTAARPLCFTVVVLTEAALLELQRMHMDAADMPRRASLFVRTLHDALVGKTTPSAYRVHAASSWPLLPSLAGALRKQKELQSVDGLREATAAARHLAHALPKESRPVVCLWIEREARFDSPHALSAKAEVLRHYGVREVSTHRAQVEKAKRDIFSLVRGDAAGAARPTGAQMTGETVFAKARAARRTRHNSLLSAVSEGSRRQRSV</sequence>
<gene>
    <name evidence="1" type="ORF">LSCM1_00288</name>
</gene>
<dbReference type="EMBL" id="JAFEUZ010000036">
    <property type="protein sequence ID" value="KAG5464108.1"/>
    <property type="molecule type" value="Genomic_DNA"/>
</dbReference>
<comment type="caution">
    <text evidence="1">The sequence shown here is derived from an EMBL/GenBank/DDBJ whole genome shotgun (WGS) entry which is preliminary data.</text>
</comment>
<dbReference type="GO" id="GO:0048038">
    <property type="term" value="F:quinone binding"/>
    <property type="evidence" value="ECO:0007669"/>
    <property type="project" value="InterPro"/>
</dbReference>
<dbReference type="GO" id="GO:0009308">
    <property type="term" value="P:amine metabolic process"/>
    <property type="evidence" value="ECO:0007669"/>
    <property type="project" value="InterPro"/>
</dbReference>
<reference evidence="1 2" key="1">
    <citation type="submission" date="2021-03" db="EMBL/GenBank/DDBJ databases">
        <title>Leishmania (Mundinia) martiniquensis Genome sequencing and assembly.</title>
        <authorList>
            <person name="Almutairi H."/>
            <person name="Gatherer D."/>
        </authorList>
    </citation>
    <scope>NUCLEOTIDE SEQUENCE [LARGE SCALE GENOMIC DNA]</scope>
    <source>
        <strain evidence="1">LSCM1</strain>
    </source>
</reference>
<proteinExistence type="predicted"/>
<dbReference type="RefSeq" id="XP_067174045.1">
    <property type="nucleotide sequence ID" value="XM_067317940.1"/>
</dbReference>
<organism evidence="1 2">
    <name type="scientific">Leishmania martiniquensis</name>
    <dbReference type="NCBI Taxonomy" id="1580590"/>
    <lineage>
        <taxon>Eukaryota</taxon>
        <taxon>Discoba</taxon>
        <taxon>Euglenozoa</taxon>
        <taxon>Kinetoplastea</taxon>
        <taxon>Metakinetoplastina</taxon>
        <taxon>Trypanosomatida</taxon>
        <taxon>Trypanosomatidae</taxon>
        <taxon>Leishmaniinae</taxon>
        <taxon>Leishmania</taxon>
    </lineage>
</organism>
<dbReference type="GO" id="GO:0005507">
    <property type="term" value="F:copper ion binding"/>
    <property type="evidence" value="ECO:0007669"/>
    <property type="project" value="InterPro"/>
</dbReference>
<dbReference type="GeneID" id="92510452"/>